<keyword evidence="3" id="KW-1185">Reference proteome</keyword>
<name>A0A897NRU6_9EURY</name>
<dbReference type="EMBL" id="CP064791">
    <property type="protein sequence ID" value="QSG15518.1"/>
    <property type="molecule type" value="Genomic_DNA"/>
</dbReference>
<evidence type="ECO:0000256" key="1">
    <source>
        <dbReference type="ARBA" id="ARBA00023002"/>
    </source>
</evidence>
<protein>
    <submittedName>
        <fullName evidence="2">Short-chain alcohol dehydrogenase</fullName>
    </submittedName>
</protein>
<dbReference type="GO" id="GO:0016491">
    <property type="term" value="F:oxidoreductase activity"/>
    <property type="evidence" value="ECO:0007669"/>
    <property type="project" value="UniProtKB-KW"/>
</dbReference>
<dbReference type="CDD" id="cd05327">
    <property type="entry name" value="retinol-DH_like_SDR_c_like"/>
    <property type="match status" value="1"/>
</dbReference>
<dbReference type="AlphaFoldDB" id="A0A897NRU6"/>
<organism evidence="2 3">
    <name type="scientific">Halapricum desulfuricans</name>
    <dbReference type="NCBI Taxonomy" id="2841257"/>
    <lineage>
        <taxon>Archaea</taxon>
        <taxon>Methanobacteriati</taxon>
        <taxon>Methanobacteriota</taxon>
        <taxon>Stenosarchaea group</taxon>
        <taxon>Halobacteria</taxon>
        <taxon>Halobacteriales</taxon>
        <taxon>Haloarculaceae</taxon>
        <taxon>Halapricum</taxon>
    </lineage>
</organism>
<evidence type="ECO:0000313" key="2">
    <source>
        <dbReference type="EMBL" id="QSG15518.1"/>
    </source>
</evidence>
<evidence type="ECO:0000313" key="3">
    <source>
        <dbReference type="Proteomes" id="UP000663292"/>
    </source>
</evidence>
<dbReference type="InterPro" id="IPR036291">
    <property type="entry name" value="NAD(P)-bd_dom_sf"/>
</dbReference>
<dbReference type="SUPFAM" id="SSF51735">
    <property type="entry name" value="NAD(P)-binding Rossmann-fold domains"/>
    <property type="match status" value="1"/>
</dbReference>
<dbReference type="PANTHER" id="PTHR43157">
    <property type="entry name" value="PHOSPHATIDYLINOSITOL-GLYCAN BIOSYNTHESIS CLASS F PROTEIN-RELATED"/>
    <property type="match status" value="1"/>
</dbReference>
<reference evidence="2 3" key="1">
    <citation type="submission" date="2020-11" db="EMBL/GenBank/DDBJ databases">
        <title>Carbohydrate-dependent, anaerobic sulfur respiration: A novel catabolism in halophilic archaea.</title>
        <authorList>
            <person name="Sorokin D.Y."/>
            <person name="Messina E."/>
            <person name="Smedile F."/>
            <person name="La Cono V."/>
            <person name="Hallsworth J.E."/>
            <person name="Yakimov M.M."/>
        </authorList>
    </citation>
    <scope>NUCLEOTIDE SEQUENCE [LARGE SCALE GENOMIC DNA]</scope>
    <source>
        <strain evidence="2 3">HSR-Est</strain>
    </source>
</reference>
<proteinExistence type="predicted"/>
<accession>A0A897NRU6</accession>
<sequence length="317" mass="34244">MSNWSVEDVPRLDGKTIVVTGANSGLGFEATRVFVQRGATVVMACRSTQRGDDARRQLQAEEPDGQLDVRECDLADLQSVRDFAEDVRETYDSLDVLCNNAGVMAIPRRETADGFETQFGVNHLGHFALTGLLLGLLGAGDGEARVVTQSSGVHERGEIYFDDIHGERGYGKWDAYGQSKLANVLFAYELQRRLDTAGVRDVTSLAVHPGYADTNLQARTGRESGSKLVYAAMKLANTVFAQSARKGALPMIYGAVADDVDGGSYVGPGGFLNMRGAPEIQRSSEQSYDQDTAERLWDVSEEATGVTYDLPADATGT</sequence>
<gene>
    <name evidence="2" type="primary">fabG10</name>
    <name evidence="2" type="ORF">HSEST_2000</name>
</gene>
<dbReference type="NCBIfam" id="NF004846">
    <property type="entry name" value="PRK06197.1"/>
    <property type="match status" value="1"/>
</dbReference>
<dbReference type="PRINTS" id="PR00081">
    <property type="entry name" value="GDHRDH"/>
</dbReference>
<dbReference type="PANTHER" id="PTHR43157:SF31">
    <property type="entry name" value="PHOSPHATIDYLINOSITOL-GLYCAN BIOSYNTHESIS CLASS F PROTEIN"/>
    <property type="match status" value="1"/>
</dbReference>
<dbReference type="InterPro" id="IPR002347">
    <property type="entry name" value="SDR_fam"/>
</dbReference>
<dbReference type="GeneID" id="68858634"/>
<dbReference type="Gene3D" id="3.40.50.720">
    <property type="entry name" value="NAD(P)-binding Rossmann-like Domain"/>
    <property type="match status" value="1"/>
</dbReference>
<dbReference type="RefSeq" id="WP_229120786.1">
    <property type="nucleotide sequence ID" value="NZ_CP064791.1"/>
</dbReference>
<dbReference type="Proteomes" id="UP000663292">
    <property type="component" value="Chromosome"/>
</dbReference>
<keyword evidence="1" id="KW-0560">Oxidoreductase</keyword>
<dbReference type="Pfam" id="PF00106">
    <property type="entry name" value="adh_short"/>
    <property type="match status" value="1"/>
</dbReference>